<reference evidence="5 6" key="1">
    <citation type="journal article" date="2014" name="Int. J. Syst. Evol. Microbiol.">
        <title>Complete genome sequence of Corynebacterium casei LMG S-19264T (=DSM 44701T), isolated from a smear-ripened cheese.</title>
        <authorList>
            <consortium name="US DOE Joint Genome Institute (JGI-PGF)"/>
            <person name="Walter F."/>
            <person name="Albersmeier A."/>
            <person name="Kalinowski J."/>
            <person name="Ruckert C."/>
        </authorList>
    </citation>
    <scope>NUCLEOTIDE SEQUENCE [LARGE SCALE GENOMIC DNA]</scope>
    <source>
        <strain evidence="5 6">KCTC 12285</strain>
    </source>
</reference>
<feature type="signal peptide" evidence="3">
    <location>
        <begin position="1"/>
        <end position="20"/>
    </location>
</feature>
<gene>
    <name evidence="5" type="ORF">GCM10007384_03040</name>
</gene>
<evidence type="ECO:0000256" key="1">
    <source>
        <dbReference type="ARBA" id="ARBA00022737"/>
    </source>
</evidence>
<evidence type="ECO:0000256" key="2">
    <source>
        <dbReference type="SAM" id="MobiDB-lite"/>
    </source>
</evidence>
<dbReference type="AlphaFoldDB" id="A0A918JUH9"/>
<evidence type="ECO:0000259" key="4">
    <source>
        <dbReference type="Pfam" id="PF25023"/>
    </source>
</evidence>
<sequence length="208" mass="24736">MKKMILFIAVLLLAGVTAKATDQKKSDYQNKVIKRHTHTQPIAFVEKGIQFFVYLDGSIDYTISEKRHRSRNNWNSNTPGVSRDRTRYNRFVQYDYNGRLKKVGPNYITYDRYNRVRKIGSISIKHNRNGMVYQIGALHVFYNRYGKIRYTKGNVHYTDCGYCGAHRCIIVQTPYCNQNWKQKYDDDDDDDDDDDYRDRKRKKRSDDD</sequence>
<feature type="region of interest" description="Disordered" evidence="2">
    <location>
        <begin position="181"/>
        <end position="208"/>
    </location>
</feature>
<organism evidence="5 6">
    <name type="scientific">Aquimarina muelleri</name>
    <dbReference type="NCBI Taxonomy" id="279356"/>
    <lineage>
        <taxon>Bacteria</taxon>
        <taxon>Pseudomonadati</taxon>
        <taxon>Bacteroidota</taxon>
        <taxon>Flavobacteriia</taxon>
        <taxon>Flavobacteriales</taxon>
        <taxon>Flavobacteriaceae</taxon>
        <taxon>Aquimarina</taxon>
    </lineage>
</organism>
<keyword evidence="1" id="KW-0677">Repeat</keyword>
<dbReference type="EMBL" id="BMWS01000001">
    <property type="protein sequence ID" value="GGX04622.1"/>
    <property type="molecule type" value="Genomic_DNA"/>
</dbReference>
<dbReference type="Proteomes" id="UP000601108">
    <property type="component" value="Unassembled WGS sequence"/>
</dbReference>
<feature type="chain" id="PRO_5038009673" description="Teneurin-like YD-shell domain-containing protein" evidence="3">
    <location>
        <begin position="21"/>
        <end position="208"/>
    </location>
</feature>
<feature type="compositionally biased region" description="Acidic residues" evidence="2">
    <location>
        <begin position="185"/>
        <end position="195"/>
    </location>
</feature>
<accession>A0A918JUH9</accession>
<dbReference type="RefSeq" id="WP_027411238.1">
    <property type="nucleotide sequence ID" value="NZ_BMWS01000001.1"/>
</dbReference>
<dbReference type="Pfam" id="PF25023">
    <property type="entry name" value="TEN_YD-shell"/>
    <property type="match status" value="1"/>
</dbReference>
<keyword evidence="6" id="KW-1185">Reference proteome</keyword>
<name>A0A918JUH9_9FLAO</name>
<feature type="domain" description="Teneurin-like YD-shell" evidence="4">
    <location>
        <begin position="91"/>
        <end position="151"/>
    </location>
</feature>
<evidence type="ECO:0000256" key="3">
    <source>
        <dbReference type="SAM" id="SignalP"/>
    </source>
</evidence>
<dbReference type="InterPro" id="IPR056823">
    <property type="entry name" value="TEN-like_YD-shell"/>
</dbReference>
<feature type="compositionally biased region" description="Basic residues" evidence="2">
    <location>
        <begin position="199"/>
        <end position="208"/>
    </location>
</feature>
<protein>
    <recommendedName>
        <fullName evidence="4">Teneurin-like YD-shell domain-containing protein</fullName>
    </recommendedName>
</protein>
<evidence type="ECO:0000313" key="5">
    <source>
        <dbReference type="EMBL" id="GGX04622.1"/>
    </source>
</evidence>
<comment type="caution">
    <text evidence="5">The sequence shown here is derived from an EMBL/GenBank/DDBJ whole genome shotgun (WGS) entry which is preliminary data.</text>
</comment>
<evidence type="ECO:0000313" key="6">
    <source>
        <dbReference type="Proteomes" id="UP000601108"/>
    </source>
</evidence>
<proteinExistence type="predicted"/>
<keyword evidence="3" id="KW-0732">Signal</keyword>